<dbReference type="InterPro" id="IPR016095">
    <property type="entry name" value="Ribosomal_uL1_3-a/b-sand"/>
</dbReference>
<dbReference type="Proteomes" id="UP001152759">
    <property type="component" value="Chromosome 4"/>
</dbReference>
<dbReference type="InterPro" id="IPR028364">
    <property type="entry name" value="Ribosomal_uL1/biogenesis"/>
</dbReference>
<feature type="region of interest" description="Disordered" evidence="1">
    <location>
        <begin position="362"/>
        <end position="396"/>
    </location>
</feature>
<evidence type="ECO:0000313" key="3">
    <source>
        <dbReference type="Proteomes" id="UP001152759"/>
    </source>
</evidence>
<organism evidence="2 3">
    <name type="scientific">Bemisia tabaci</name>
    <name type="common">Sweetpotato whitefly</name>
    <name type="synonym">Aleurodes tabaci</name>
    <dbReference type="NCBI Taxonomy" id="7038"/>
    <lineage>
        <taxon>Eukaryota</taxon>
        <taxon>Metazoa</taxon>
        <taxon>Ecdysozoa</taxon>
        <taxon>Arthropoda</taxon>
        <taxon>Hexapoda</taxon>
        <taxon>Insecta</taxon>
        <taxon>Pterygota</taxon>
        <taxon>Neoptera</taxon>
        <taxon>Paraneoptera</taxon>
        <taxon>Hemiptera</taxon>
        <taxon>Sternorrhyncha</taxon>
        <taxon>Aleyrodoidea</taxon>
        <taxon>Aleyrodidae</taxon>
        <taxon>Aleyrodinae</taxon>
        <taxon>Bemisia</taxon>
    </lineage>
</organism>
<gene>
    <name evidence="2" type="ORF">BEMITA_LOCUS7597</name>
</gene>
<feature type="compositionally biased region" description="Basic and acidic residues" evidence="1">
    <location>
        <begin position="314"/>
        <end position="327"/>
    </location>
</feature>
<reference evidence="2" key="1">
    <citation type="submission" date="2021-12" db="EMBL/GenBank/DDBJ databases">
        <authorList>
            <person name="King R."/>
        </authorList>
    </citation>
    <scope>NUCLEOTIDE SEQUENCE</scope>
</reference>
<dbReference type="EMBL" id="OU963865">
    <property type="protein sequence ID" value="CAH0388699.1"/>
    <property type="molecule type" value="Genomic_DNA"/>
</dbReference>
<keyword evidence="3" id="KW-1185">Reference proteome</keyword>
<protein>
    <recommendedName>
        <fullName evidence="4">Ribosomal protein L1</fullName>
    </recommendedName>
</protein>
<evidence type="ECO:0000256" key="1">
    <source>
        <dbReference type="SAM" id="MobiDB-lite"/>
    </source>
</evidence>
<dbReference type="AlphaFoldDB" id="A0A9P0AD02"/>
<dbReference type="CDD" id="cd00403">
    <property type="entry name" value="Ribosomal_L1"/>
    <property type="match status" value="1"/>
</dbReference>
<dbReference type="Gene3D" id="3.40.50.790">
    <property type="match status" value="1"/>
</dbReference>
<feature type="compositionally biased region" description="Basic residues" evidence="1">
    <location>
        <begin position="366"/>
        <end position="375"/>
    </location>
</feature>
<evidence type="ECO:0008006" key="4">
    <source>
        <dbReference type="Google" id="ProtNLM"/>
    </source>
</evidence>
<dbReference type="InterPro" id="IPR023674">
    <property type="entry name" value="Ribosomal_uL1-like"/>
</dbReference>
<accession>A0A9P0AD02</accession>
<feature type="region of interest" description="Disordered" evidence="1">
    <location>
        <begin position="297"/>
        <end position="332"/>
    </location>
</feature>
<feature type="compositionally biased region" description="Basic and acidic residues" evidence="1">
    <location>
        <begin position="376"/>
        <end position="386"/>
    </location>
</feature>
<name>A0A9P0AD02_BEMTA</name>
<dbReference type="SUPFAM" id="SSF56808">
    <property type="entry name" value="Ribosomal protein L1"/>
    <property type="match status" value="1"/>
</dbReference>
<proteinExistence type="predicted"/>
<feature type="compositionally biased region" description="Basic residues" evidence="1">
    <location>
        <begin position="387"/>
        <end position="396"/>
    </location>
</feature>
<evidence type="ECO:0000313" key="2">
    <source>
        <dbReference type="EMBL" id="CAH0388699.1"/>
    </source>
</evidence>
<sequence>MIEEKKSTLNAEKVQASVKALKSLIKSKSKKKSLFNEDNHQILLQITCVKVPDVKCTGILRPKLPNSLVTKSSDVCLITADLRKGVKIDHEPTVRYYNQVLNRHNCDSLIKQIVPFRQIRAEYSTYEMKRKFSNMYDFYLADGRISERLVKQLGKPFFKNRKFPIPVKFDDNVGENIKTALHRSHLLVDGKGQTSIMQVGHSGMKIAQIAENVVAVADFLAEKYPGGWSNVRSLHIKTPNSKAVPVFYRLISPNDVTRPVWEKSQPKAAVPVSDFVNTCMKKVTVMPDGNVIVGEAEVSDEEEAPQPVVEPSEATEKSVKGTEELPKKAKKRKVEIEDAEAEYLSQWKQKFDRKMEKIEEKIEKRERKKANKKLKKQDSKAKEMKKTTKKNVKKSK</sequence>
<dbReference type="Pfam" id="PF00687">
    <property type="entry name" value="Ribosomal_L1"/>
    <property type="match status" value="1"/>
</dbReference>
<dbReference type="Gene3D" id="3.30.190.20">
    <property type="match status" value="1"/>
</dbReference>